<organism evidence="7 8">
    <name type="scientific">Candidatus Faecalibacterium intestinigallinarum</name>
    <dbReference type="NCBI Taxonomy" id="2838581"/>
    <lineage>
        <taxon>Bacteria</taxon>
        <taxon>Bacillati</taxon>
        <taxon>Bacillota</taxon>
        <taxon>Clostridia</taxon>
        <taxon>Eubacteriales</taxon>
        <taxon>Oscillospiraceae</taxon>
        <taxon>Faecalibacterium</taxon>
    </lineage>
</organism>
<sequence length="270" mass="31631">MSYKDEWLMIEANDDIDEDFHREPTEEFLFYRAVANGDVETVRRNCEQARFEDQEGVGVLSRNPVTNMKYHFVVTTAMITRMCRQYGMELEQAFRLSDFYIRQLDDIHTESEVCRLHDEMVMDYTERMRKYRHSNANSKHINACREYIYSHIKERITIEDLADALGVSASYLSRLFKKETGVSVSAYIRDRKIDMAKNLLRFSDASMIDIANRLAFSSQSHFIQQFKESVGMTPKKYRDKYYMVEWNIESEPDAPTQDGCGKPPAGPDKP</sequence>
<evidence type="ECO:0000313" key="7">
    <source>
        <dbReference type="EMBL" id="HIW08470.1"/>
    </source>
</evidence>
<accession>A0A9D1Q801</accession>
<dbReference type="PROSITE" id="PS00041">
    <property type="entry name" value="HTH_ARAC_FAMILY_1"/>
    <property type="match status" value="1"/>
</dbReference>
<keyword evidence="1" id="KW-0805">Transcription regulation</keyword>
<feature type="domain" description="HTH araC/xylS-type" evidence="5">
    <location>
        <begin position="142"/>
        <end position="240"/>
    </location>
</feature>
<evidence type="ECO:0000256" key="4">
    <source>
        <dbReference type="SAM" id="MobiDB-lite"/>
    </source>
</evidence>
<proteinExistence type="predicted"/>
<feature type="region of interest" description="Disordered" evidence="4">
    <location>
        <begin position="251"/>
        <end position="270"/>
    </location>
</feature>
<protein>
    <submittedName>
        <fullName evidence="7">Helix-turn-helix transcriptional regulator</fullName>
    </submittedName>
</protein>
<dbReference type="InterPro" id="IPR009057">
    <property type="entry name" value="Homeodomain-like_sf"/>
</dbReference>
<dbReference type="SMART" id="SM00342">
    <property type="entry name" value="HTH_ARAC"/>
    <property type="match status" value="1"/>
</dbReference>
<feature type="domain" description="HTH cro/C1-type" evidence="6">
    <location>
        <begin position="157"/>
        <end position="172"/>
    </location>
</feature>
<evidence type="ECO:0000259" key="6">
    <source>
        <dbReference type="PROSITE" id="PS50943"/>
    </source>
</evidence>
<evidence type="ECO:0000256" key="3">
    <source>
        <dbReference type="ARBA" id="ARBA00023163"/>
    </source>
</evidence>
<evidence type="ECO:0000313" key="8">
    <source>
        <dbReference type="Proteomes" id="UP000823933"/>
    </source>
</evidence>
<dbReference type="PROSITE" id="PS01124">
    <property type="entry name" value="HTH_ARAC_FAMILY_2"/>
    <property type="match status" value="1"/>
</dbReference>
<dbReference type="AlphaFoldDB" id="A0A9D1Q801"/>
<dbReference type="Pfam" id="PF12833">
    <property type="entry name" value="HTH_18"/>
    <property type="match status" value="1"/>
</dbReference>
<name>A0A9D1Q801_9FIRM</name>
<dbReference type="PRINTS" id="PR00032">
    <property type="entry name" value="HTHARAC"/>
</dbReference>
<dbReference type="GO" id="GO:0043565">
    <property type="term" value="F:sequence-specific DNA binding"/>
    <property type="evidence" value="ECO:0007669"/>
    <property type="project" value="InterPro"/>
</dbReference>
<dbReference type="EMBL" id="DXHQ01000039">
    <property type="protein sequence ID" value="HIW08470.1"/>
    <property type="molecule type" value="Genomic_DNA"/>
</dbReference>
<dbReference type="GO" id="GO:0003700">
    <property type="term" value="F:DNA-binding transcription factor activity"/>
    <property type="evidence" value="ECO:0007669"/>
    <property type="project" value="InterPro"/>
</dbReference>
<dbReference type="PANTHER" id="PTHR43280">
    <property type="entry name" value="ARAC-FAMILY TRANSCRIPTIONAL REGULATOR"/>
    <property type="match status" value="1"/>
</dbReference>
<gene>
    <name evidence="7" type="ORF">H9890_03590</name>
</gene>
<dbReference type="InterPro" id="IPR018060">
    <property type="entry name" value="HTH_AraC"/>
</dbReference>
<comment type="caution">
    <text evidence="7">The sequence shown here is derived from an EMBL/GenBank/DDBJ whole genome shotgun (WGS) entry which is preliminary data.</text>
</comment>
<dbReference type="Proteomes" id="UP000823933">
    <property type="component" value="Unassembled WGS sequence"/>
</dbReference>
<dbReference type="InterPro" id="IPR001387">
    <property type="entry name" value="Cro/C1-type_HTH"/>
</dbReference>
<dbReference type="InterPro" id="IPR018062">
    <property type="entry name" value="HTH_AraC-typ_CS"/>
</dbReference>
<dbReference type="PANTHER" id="PTHR43280:SF34">
    <property type="entry name" value="ARAC-FAMILY TRANSCRIPTIONAL REGULATOR"/>
    <property type="match status" value="1"/>
</dbReference>
<dbReference type="SUPFAM" id="SSF46689">
    <property type="entry name" value="Homeodomain-like"/>
    <property type="match status" value="2"/>
</dbReference>
<keyword evidence="3" id="KW-0804">Transcription</keyword>
<dbReference type="CDD" id="cd00093">
    <property type="entry name" value="HTH_XRE"/>
    <property type="match status" value="1"/>
</dbReference>
<dbReference type="PROSITE" id="PS50943">
    <property type="entry name" value="HTH_CROC1"/>
    <property type="match status" value="1"/>
</dbReference>
<evidence type="ECO:0000259" key="5">
    <source>
        <dbReference type="PROSITE" id="PS01124"/>
    </source>
</evidence>
<keyword evidence="2" id="KW-0238">DNA-binding</keyword>
<dbReference type="Gene3D" id="1.10.10.60">
    <property type="entry name" value="Homeodomain-like"/>
    <property type="match status" value="2"/>
</dbReference>
<reference evidence="7" key="2">
    <citation type="submission" date="2021-04" db="EMBL/GenBank/DDBJ databases">
        <authorList>
            <person name="Gilroy R."/>
        </authorList>
    </citation>
    <scope>NUCLEOTIDE SEQUENCE</scope>
    <source>
        <strain evidence="7">ChiHcolR34-3080</strain>
    </source>
</reference>
<reference evidence="7" key="1">
    <citation type="journal article" date="2021" name="PeerJ">
        <title>Extensive microbial diversity within the chicken gut microbiome revealed by metagenomics and culture.</title>
        <authorList>
            <person name="Gilroy R."/>
            <person name="Ravi A."/>
            <person name="Getino M."/>
            <person name="Pursley I."/>
            <person name="Horton D.L."/>
            <person name="Alikhan N.F."/>
            <person name="Baker D."/>
            <person name="Gharbi K."/>
            <person name="Hall N."/>
            <person name="Watson M."/>
            <person name="Adriaenssens E.M."/>
            <person name="Foster-Nyarko E."/>
            <person name="Jarju S."/>
            <person name="Secka A."/>
            <person name="Antonio M."/>
            <person name="Oren A."/>
            <person name="Chaudhuri R.R."/>
            <person name="La Ragione R."/>
            <person name="Hildebrand F."/>
            <person name="Pallen M.J."/>
        </authorList>
    </citation>
    <scope>NUCLEOTIDE SEQUENCE</scope>
    <source>
        <strain evidence="7">ChiHcolR34-3080</strain>
    </source>
</reference>
<dbReference type="InterPro" id="IPR020449">
    <property type="entry name" value="Tscrpt_reg_AraC-type_HTH"/>
</dbReference>
<evidence type="ECO:0000256" key="2">
    <source>
        <dbReference type="ARBA" id="ARBA00023125"/>
    </source>
</evidence>
<evidence type="ECO:0000256" key="1">
    <source>
        <dbReference type="ARBA" id="ARBA00023015"/>
    </source>
</evidence>